<evidence type="ECO:0000256" key="6">
    <source>
        <dbReference type="ARBA" id="ARBA00023180"/>
    </source>
</evidence>
<evidence type="ECO:0000256" key="2">
    <source>
        <dbReference type="ARBA" id="ARBA00022475"/>
    </source>
</evidence>
<keyword evidence="5" id="KW-0472">Membrane</keyword>
<evidence type="ECO:0000256" key="3">
    <source>
        <dbReference type="ARBA" id="ARBA00022622"/>
    </source>
</evidence>
<feature type="domain" description="Copper acquisition factor BIM1-like" evidence="10">
    <location>
        <begin position="17"/>
        <end position="171"/>
    </location>
</feature>
<name>A0ABR4M4I6_9EURO</name>
<evidence type="ECO:0000256" key="7">
    <source>
        <dbReference type="ARBA" id="ARBA00023288"/>
    </source>
</evidence>
<dbReference type="PANTHER" id="PTHR34992">
    <property type="entry name" value="HYPHAL ANASTAMOSIS-7 PROTEIN"/>
    <property type="match status" value="1"/>
</dbReference>
<comment type="subcellular location">
    <subcellularLocation>
        <location evidence="1">Cell membrane</location>
        <topology evidence="1">Lipid-anchor</topology>
        <topology evidence="1">GPI-anchor</topology>
    </subcellularLocation>
</comment>
<organism evidence="11 12">
    <name type="scientific">Aspergillus lucknowensis</name>
    <dbReference type="NCBI Taxonomy" id="176173"/>
    <lineage>
        <taxon>Eukaryota</taxon>
        <taxon>Fungi</taxon>
        <taxon>Dikarya</taxon>
        <taxon>Ascomycota</taxon>
        <taxon>Pezizomycotina</taxon>
        <taxon>Eurotiomycetes</taxon>
        <taxon>Eurotiomycetidae</taxon>
        <taxon>Eurotiales</taxon>
        <taxon>Aspergillaceae</taxon>
        <taxon>Aspergillus</taxon>
        <taxon>Aspergillus subgen. Nidulantes</taxon>
    </lineage>
</organism>
<keyword evidence="7" id="KW-0449">Lipoprotein</keyword>
<feature type="chain" id="PRO_5045634868" description="Copper acquisition factor BIM1-like domain-containing protein" evidence="9">
    <location>
        <begin position="18"/>
        <end position="258"/>
    </location>
</feature>
<evidence type="ECO:0000313" key="12">
    <source>
        <dbReference type="Proteomes" id="UP001610432"/>
    </source>
</evidence>
<evidence type="ECO:0000256" key="5">
    <source>
        <dbReference type="ARBA" id="ARBA00023136"/>
    </source>
</evidence>
<gene>
    <name evidence="11" type="ORF">BJX67DRAFT_389083</name>
</gene>
<evidence type="ECO:0000256" key="4">
    <source>
        <dbReference type="ARBA" id="ARBA00022729"/>
    </source>
</evidence>
<proteinExistence type="predicted"/>
<keyword evidence="4 9" id="KW-0732">Signal</keyword>
<evidence type="ECO:0000313" key="11">
    <source>
        <dbReference type="EMBL" id="KAL2871483.1"/>
    </source>
</evidence>
<dbReference type="RefSeq" id="XP_070890462.1">
    <property type="nucleotide sequence ID" value="XM_071034451.1"/>
</dbReference>
<keyword evidence="6" id="KW-0325">Glycoprotein</keyword>
<keyword evidence="2" id="KW-1003">Cell membrane</keyword>
<evidence type="ECO:0000256" key="9">
    <source>
        <dbReference type="SAM" id="SignalP"/>
    </source>
</evidence>
<dbReference type="EMBL" id="JBFXLQ010000003">
    <property type="protein sequence ID" value="KAL2871483.1"/>
    <property type="molecule type" value="Genomic_DNA"/>
</dbReference>
<feature type="compositionally biased region" description="Low complexity" evidence="8">
    <location>
        <begin position="189"/>
        <end position="204"/>
    </location>
</feature>
<feature type="region of interest" description="Disordered" evidence="8">
    <location>
        <begin position="180"/>
        <end position="230"/>
    </location>
</feature>
<dbReference type="PANTHER" id="PTHR34992:SF1">
    <property type="entry name" value="COPPER ACQUISITION FACTOR BIM1-LIKE DOMAIN-CONTAINING PROTEIN"/>
    <property type="match status" value="1"/>
</dbReference>
<keyword evidence="12" id="KW-1185">Reference proteome</keyword>
<dbReference type="GeneID" id="98149523"/>
<sequence>MKSLLFPILTFTPLTTAHFILNYPPSRGSNEETMGTFPCGGFTTPSSSRTQIPISSDSSSSSSFPIALDMGHDQTAVEFLLALGTDPDTNYNITLRKTFRVEGLGEFCDPHVVLDADVLGTGVELVDGLNATLQVQTNADPNGGLYACADLQLTTSRVPPPPSTVCRNNTGVRAIPFSGAAAERSANVSTPDGGPQSGSDSGSDSDSHSHSDHDHDHGSGTGGADSSSETGAAVALETSAWGVVGAVVVVGLVGLGSV</sequence>
<feature type="signal peptide" evidence="9">
    <location>
        <begin position="1"/>
        <end position="17"/>
    </location>
</feature>
<dbReference type="InterPro" id="IPR046530">
    <property type="entry name" value="BIM1-like_dom"/>
</dbReference>
<keyword evidence="3" id="KW-0336">GPI-anchor</keyword>
<evidence type="ECO:0000259" key="10">
    <source>
        <dbReference type="Pfam" id="PF20238"/>
    </source>
</evidence>
<protein>
    <recommendedName>
        <fullName evidence="10">Copper acquisition factor BIM1-like domain-containing protein</fullName>
    </recommendedName>
</protein>
<reference evidence="11 12" key="1">
    <citation type="submission" date="2024-07" db="EMBL/GenBank/DDBJ databases">
        <title>Section-level genome sequencing and comparative genomics of Aspergillus sections Usti and Cavernicolus.</title>
        <authorList>
            <consortium name="Lawrence Berkeley National Laboratory"/>
            <person name="Nybo J.L."/>
            <person name="Vesth T.C."/>
            <person name="Theobald S."/>
            <person name="Frisvad J.C."/>
            <person name="Larsen T.O."/>
            <person name="Kjaerboelling I."/>
            <person name="Rothschild-Mancinelli K."/>
            <person name="Lyhne E.K."/>
            <person name="Kogle M.E."/>
            <person name="Barry K."/>
            <person name="Clum A."/>
            <person name="Na H."/>
            <person name="Ledsgaard L."/>
            <person name="Lin J."/>
            <person name="Lipzen A."/>
            <person name="Kuo A."/>
            <person name="Riley R."/>
            <person name="Mondo S."/>
            <person name="Labutti K."/>
            <person name="Haridas S."/>
            <person name="Pangalinan J."/>
            <person name="Salamov A.A."/>
            <person name="Simmons B.A."/>
            <person name="Magnuson J.K."/>
            <person name="Chen J."/>
            <person name="Drula E."/>
            <person name="Henrissat B."/>
            <person name="Wiebenga A."/>
            <person name="Lubbers R.J."/>
            <person name="Gomes A.C."/>
            <person name="Macurrencykelacurrency M.R."/>
            <person name="Stajich J."/>
            <person name="Grigoriev I.V."/>
            <person name="Mortensen U.H."/>
            <person name="De Vries R.P."/>
            <person name="Baker S.E."/>
            <person name="Andersen M.R."/>
        </authorList>
    </citation>
    <scope>NUCLEOTIDE SEQUENCE [LARGE SCALE GENOMIC DNA]</scope>
    <source>
        <strain evidence="11 12">CBS 449.75</strain>
    </source>
</reference>
<accession>A0ABR4M4I6</accession>
<feature type="compositionally biased region" description="Basic and acidic residues" evidence="8">
    <location>
        <begin position="205"/>
        <end position="218"/>
    </location>
</feature>
<dbReference type="Pfam" id="PF20238">
    <property type="entry name" value="BIM1-like_dom"/>
    <property type="match status" value="1"/>
</dbReference>
<dbReference type="Proteomes" id="UP001610432">
    <property type="component" value="Unassembled WGS sequence"/>
</dbReference>
<evidence type="ECO:0000256" key="1">
    <source>
        <dbReference type="ARBA" id="ARBA00004609"/>
    </source>
</evidence>
<evidence type="ECO:0000256" key="8">
    <source>
        <dbReference type="SAM" id="MobiDB-lite"/>
    </source>
</evidence>
<dbReference type="CDD" id="cd21176">
    <property type="entry name" value="LPMO_auxiliary-like"/>
    <property type="match status" value="1"/>
</dbReference>
<comment type="caution">
    <text evidence="11">The sequence shown here is derived from an EMBL/GenBank/DDBJ whole genome shotgun (WGS) entry which is preliminary data.</text>
</comment>
<dbReference type="InterPro" id="IPR046936">
    <property type="entry name" value="BIM1-like"/>
</dbReference>